<evidence type="ECO:0000313" key="3">
    <source>
        <dbReference type="Proteomes" id="UP001362999"/>
    </source>
</evidence>
<feature type="domain" description="DUF6699" evidence="1">
    <location>
        <begin position="64"/>
        <end position="178"/>
    </location>
</feature>
<dbReference type="Pfam" id="PF20415">
    <property type="entry name" value="DUF6699"/>
    <property type="match status" value="1"/>
</dbReference>
<organism evidence="2 3">
    <name type="scientific">Favolaschia claudopus</name>
    <dbReference type="NCBI Taxonomy" id="2862362"/>
    <lineage>
        <taxon>Eukaryota</taxon>
        <taxon>Fungi</taxon>
        <taxon>Dikarya</taxon>
        <taxon>Basidiomycota</taxon>
        <taxon>Agaricomycotina</taxon>
        <taxon>Agaricomycetes</taxon>
        <taxon>Agaricomycetidae</taxon>
        <taxon>Agaricales</taxon>
        <taxon>Marasmiineae</taxon>
        <taxon>Mycenaceae</taxon>
        <taxon>Favolaschia</taxon>
    </lineage>
</organism>
<comment type="caution">
    <text evidence="2">The sequence shown here is derived from an EMBL/GenBank/DDBJ whole genome shotgun (WGS) entry which is preliminary data.</text>
</comment>
<gene>
    <name evidence="2" type="ORF">R3P38DRAFT_3628997</name>
</gene>
<keyword evidence="3" id="KW-1185">Reference proteome</keyword>
<evidence type="ECO:0000313" key="2">
    <source>
        <dbReference type="EMBL" id="KAK6996342.1"/>
    </source>
</evidence>
<dbReference type="Proteomes" id="UP001362999">
    <property type="component" value="Unassembled WGS sequence"/>
</dbReference>
<accession>A0AAV9ZZ83</accession>
<name>A0AAV9ZZ83_9AGAR</name>
<dbReference type="AlphaFoldDB" id="A0AAV9ZZ83"/>
<reference evidence="2 3" key="1">
    <citation type="journal article" date="2024" name="J Genomics">
        <title>Draft genome sequencing and assembly of Favolaschia claudopus CIRM-BRFM 2984 isolated from oak limbs.</title>
        <authorList>
            <person name="Navarro D."/>
            <person name="Drula E."/>
            <person name="Chaduli D."/>
            <person name="Cazenave R."/>
            <person name="Ahrendt S."/>
            <person name="Wang J."/>
            <person name="Lipzen A."/>
            <person name="Daum C."/>
            <person name="Barry K."/>
            <person name="Grigoriev I.V."/>
            <person name="Favel A."/>
            <person name="Rosso M.N."/>
            <person name="Martin F."/>
        </authorList>
    </citation>
    <scope>NUCLEOTIDE SEQUENCE [LARGE SCALE GENOMIC DNA]</scope>
    <source>
        <strain evidence="2 3">CIRM-BRFM 2984</strain>
    </source>
</reference>
<proteinExistence type="predicted"/>
<dbReference type="EMBL" id="JAWWNJ010000098">
    <property type="protein sequence ID" value="KAK6996342.1"/>
    <property type="molecule type" value="Genomic_DNA"/>
</dbReference>
<dbReference type="InterPro" id="IPR046522">
    <property type="entry name" value="DUF6699"/>
</dbReference>
<sequence length="198" mass="22631">MATDNIGKWAAGVSYGPVLSQTDLYLLNTELEVNPILDNKDENFHLIFNISTGQTGGFNENSRDRLLEFTGKDQPATLPRVQQLVIITDISPWCTIVQNQHGITMKDVCTAMWKEYAENLVTHAELDALAPWLQERVKRAASRNLRRVHFDDTRSSLPRRVDWLMDRIFFDGLRNDKDYALARLGFTAPNVFVMHLVP</sequence>
<protein>
    <recommendedName>
        <fullName evidence="1">DUF6699 domain-containing protein</fullName>
    </recommendedName>
</protein>
<evidence type="ECO:0000259" key="1">
    <source>
        <dbReference type="Pfam" id="PF20415"/>
    </source>
</evidence>